<keyword evidence="1" id="KW-0805">Transcription regulation</keyword>
<dbReference type="SMART" id="SM00100">
    <property type="entry name" value="cNMP"/>
    <property type="match status" value="1"/>
</dbReference>
<dbReference type="InterPro" id="IPR036388">
    <property type="entry name" value="WH-like_DNA-bd_sf"/>
</dbReference>
<dbReference type="PROSITE" id="PS51063">
    <property type="entry name" value="HTH_CRP_2"/>
    <property type="match status" value="1"/>
</dbReference>
<dbReference type="Pfam" id="PF00027">
    <property type="entry name" value="cNMP_binding"/>
    <property type="match status" value="1"/>
</dbReference>
<dbReference type="PRINTS" id="PR00034">
    <property type="entry name" value="HTHCRP"/>
</dbReference>
<feature type="domain" description="HTH crp-type" evidence="5">
    <location>
        <begin position="158"/>
        <end position="231"/>
    </location>
</feature>
<dbReference type="InterPro" id="IPR014710">
    <property type="entry name" value="RmlC-like_jellyroll"/>
</dbReference>
<dbReference type="PROSITE" id="PS50042">
    <property type="entry name" value="CNMP_BINDING_3"/>
    <property type="match status" value="1"/>
</dbReference>
<dbReference type="EMBL" id="NRSH01000096">
    <property type="protein sequence ID" value="MBK1727082.1"/>
    <property type="molecule type" value="Genomic_DNA"/>
</dbReference>
<name>A0ABS1E7B5_9GAMM</name>
<keyword evidence="3" id="KW-0804">Transcription</keyword>
<dbReference type="Pfam" id="PF13545">
    <property type="entry name" value="HTH_Crp_2"/>
    <property type="match status" value="1"/>
</dbReference>
<dbReference type="SUPFAM" id="SSF51206">
    <property type="entry name" value="cAMP-binding domain-like"/>
    <property type="match status" value="1"/>
</dbReference>
<dbReference type="Gene3D" id="1.10.10.10">
    <property type="entry name" value="Winged helix-like DNA-binding domain superfamily/Winged helix DNA-binding domain"/>
    <property type="match status" value="1"/>
</dbReference>
<dbReference type="SMART" id="SM00419">
    <property type="entry name" value="HTH_CRP"/>
    <property type="match status" value="1"/>
</dbReference>
<evidence type="ECO:0000313" key="7">
    <source>
        <dbReference type="Proteomes" id="UP000738126"/>
    </source>
</evidence>
<dbReference type="SUPFAM" id="SSF46785">
    <property type="entry name" value="Winged helix' DNA-binding domain"/>
    <property type="match status" value="1"/>
</dbReference>
<evidence type="ECO:0000259" key="5">
    <source>
        <dbReference type="PROSITE" id="PS51063"/>
    </source>
</evidence>
<protein>
    <recommendedName>
        <fullName evidence="8">Transcriptional regulator, Crp/Fnr family</fullName>
    </recommendedName>
</protein>
<sequence length="244" mass="26873">MANPLESPVEPQEDCQSCPVRSAALFGEISPELVERVQSATQPLAHPAGEVLFEAGQRADAAFTLREGTVKLVRSQPGNRSQIVRLLVGGDLLGAEGLFGEPYQHTAIALTPVRLCRLPMALLELLRTEDPRFTDALLGRWRRALSEVETLAVELGTCKAEERLAAFFLHWQRKHDKHGDSVDWLPLPLSRTELGELLGLRVETVSRLMARWKREGLLKEAGGKIQLLDTATLHGTATDEGLCT</sequence>
<dbReference type="InterPro" id="IPR036390">
    <property type="entry name" value="WH_DNA-bd_sf"/>
</dbReference>
<comment type="caution">
    <text evidence="6">The sequence shown here is derived from an EMBL/GenBank/DDBJ whole genome shotgun (WGS) entry which is preliminary data.</text>
</comment>
<keyword evidence="2" id="KW-0238">DNA-binding</keyword>
<dbReference type="PANTHER" id="PTHR24567">
    <property type="entry name" value="CRP FAMILY TRANSCRIPTIONAL REGULATORY PROTEIN"/>
    <property type="match status" value="1"/>
</dbReference>
<proteinExistence type="predicted"/>
<dbReference type="InterPro" id="IPR050397">
    <property type="entry name" value="Env_Response_Regulators"/>
</dbReference>
<gene>
    <name evidence="6" type="ORF">CKO13_08615</name>
</gene>
<evidence type="ECO:0000256" key="2">
    <source>
        <dbReference type="ARBA" id="ARBA00023125"/>
    </source>
</evidence>
<keyword evidence="7" id="KW-1185">Reference proteome</keyword>
<dbReference type="InterPro" id="IPR000595">
    <property type="entry name" value="cNMP-bd_dom"/>
</dbReference>
<evidence type="ECO:0000256" key="1">
    <source>
        <dbReference type="ARBA" id="ARBA00023015"/>
    </source>
</evidence>
<dbReference type="InterPro" id="IPR018490">
    <property type="entry name" value="cNMP-bd_dom_sf"/>
</dbReference>
<dbReference type="CDD" id="cd00092">
    <property type="entry name" value="HTH_CRP"/>
    <property type="match status" value="1"/>
</dbReference>
<evidence type="ECO:0000313" key="6">
    <source>
        <dbReference type="EMBL" id="MBK1727082.1"/>
    </source>
</evidence>
<organism evidence="6 7">
    <name type="scientific">Halorhodospira neutriphila</name>
    <dbReference type="NCBI Taxonomy" id="168379"/>
    <lineage>
        <taxon>Bacteria</taxon>
        <taxon>Pseudomonadati</taxon>
        <taxon>Pseudomonadota</taxon>
        <taxon>Gammaproteobacteria</taxon>
        <taxon>Chromatiales</taxon>
        <taxon>Ectothiorhodospiraceae</taxon>
        <taxon>Halorhodospira</taxon>
    </lineage>
</organism>
<dbReference type="InterPro" id="IPR012318">
    <property type="entry name" value="HTH_CRP"/>
</dbReference>
<dbReference type="Proteomes" id="UP000738126">
    <property type="component" value="Unassembled WGS sequence"/>
</dbReference>
<reference evidence="6 7" key="1">
    <citation type="journal article" date="2020" name="Microorganisms">
        <title>Osmotic Adaptation and Compatible Solute Biosynthesis of Phototrophic Bacteria as Revealed from Genome Analyses.</title>
        <authorList>
            <person name="Imhoff J.F."/>
            <person name="Rahn T."/>
            <person name="Kunzel S."/>
            <person name="Keller A."/>
            <person name="Neulinger S.C."/>
        </authorList>
    </citation>
    <scope>NUCLEOTIDE SEQUENCE [LARGE SCALE GENOMIC DNA]</scope>
    <source>
        <strain evidence="6 7">DSM 15116</strain>
    </source>
</reference>
<dbReference type="CDD" id="cd00038">
    <property type="entry name" value="CAP_ED"/>
    <property type="match status" value="1"/>
</dbReference>
<accession>A0ABS1E7B5</accession>
<dbReference type="Gene3D" id="2.60.120.10">
    <property type="entry name" value="Jelly Rolls"/>
    <property type="match status" value="1"/>
</dbReference>
<evidence type="ECO:0008006" key="8">
    <source>
        <dbReference type="Google" id="ProtNLM"/>
    </source>
</evidence>
<dbReference type="PANTHER" id="PTHR24567:SF75">
    <property type="entry name" value="FUMARATE AND NITRATE REDUCTION REGULATORY PROTEIN"/>
    <property type="match status" value="1"/>
</dbReference>
<feature type="domain" description="Cyclic nucleotide-binding" evidence="4">
    <location>
        <begin position="25"/>
        <end position="99"/>
    </location>
</feature>
<evidence type="ECO:0000259" key="4">
    <source>
        <dbReference type="PROSITE" id="PS50042"/>
    </source>
</evidence>
<evidence type="ECO:0000256" key="3">
    <source>
        <dbReference type="ARBA" id="ARBA00023163"/>
    </source>
</evidence>